<evidence type="ECO:0000256" key="1">
    <source>
        <dbReference type="ARBA" id="ARBA00006964"/>
    </source>
</evidence>
<protein>
    <recommendedName>
        <fullName evidence="3">GTP cyclohydrolase 1 type 2 homolog</fullName>
    </recommendedName>
</protein>
<dbReference type="Gene3D" id="3.40.1390.30">
    <property type="entry name" value="NIF3 (NGG1p interacting factor 3)-like"/>
    <property type="match status" value="1"/>
</dbReference>
<dbReference type="PIRSF" id="PIRSF037489">
    <property type="entry name" value="UCP037489_NIF3_YqfO"/>
    <property type="match status" value="1"/>
</dbReference>
<dbReference type="EMBL" id="JQZV01000013">
    <property type="protein sequence ID" value="KGN92132.1"/>
    <property type="molecule type" value="Genomic_DNA"/>
</dbReference>
<dbReference type="PANTHER" id="PTHR13799">
    <property type="entry name" value="NGG1 INTERACTING FACTOR 3"/>
    <property type="match status" value="1"/>
</dbReference>
<evidence type="ECO:0000313" key="4">
    <source>
        <dbReference type="EMBL" id="KGN92132.1"/>
    </source>
</evidence>
<evidence type="ECO:0000256" key="2">
    <source>
        <dbReference type="ARBA" id="ARBA00022723"/>
    </source>
</evidence>
<evidence type="ECO:0000256" key="3">
    <source>
        <dbReference type="PIRNR" id="PIRNR037489"/>
    </source>
</evidence>
<organism evidence="4 5">
    <name type="scientific">Porphyromonas canoris</name>
    <dbReference type="NCBI Taxonomy" id="36875"/>
    <lineage>
        <taxon>Bacteria</taxon>
        <taxon>Pseudomonadati</taxon>
        <taxon>Bacteroidota</taxon>
        <taxon>Bacteroidia</taxon>
        <taxon>Bacteroidales</taxon>
        <taxon>Porphyromonadaceae</taxon>
        <taxon>Porphyromonas</taxon>
    </lineage>
</organism>
<evidence type="ECO:0000313" key="5">
    <source>
        <dbReference type="Proteomes" id="UP000030101"/>
    </source>
</evidence>
<proteinExistence type="inferred from homology"/>
<reference evidence="4 5" key="1">
    <citation type="submission" date="2014-08" db="EMBL/GenBank/DDBJ databases">
        <title>Porphyromonas canoris strain:OH2762 Genome sequencing.</title>
        <authorList>
            <person name="Wallis C."/>
            <person name="Deusch O."/>
            <person name="O'Flynn C."/>
            <person name="Davis I."/>
            <person name="Jospin G."/>
            <person name="Darling A.E."/>
            <person name="Coil D.A."/>
            <person name="Alexiev A."/>
            <person name="Horsfall A."/>
            <person name="Kirkwood N."/>
            <person name="Harris S."/>
            <person name="Eisen J.A."/>
        </authorList>
    </citation>
    <scope>NUCLEOTIDE SEQUENCE [LARGE SCALE GENOMIC DNA]</scope>
    <source>
        <strain evidence="5">COT-108 OH2762</strain>
    </source>
</reference>
<dbReference type="InterPro" id="IPR002678">
    <property type="entry name" value="DUF34/NIF3"/>
</dbReference>
<dbReference type="InterPro" id="IPR017221">
    <property type="entry name" value="DUF34/NIF3_bac"/>
</dbReference>
<keyword evidence="2 3" id="KW-0479">Metal-binding</keyword>
<dbReference type="Pfam" id="PF01784">
    <property type="entry name" value="DUF34_NIF3"/>
    <property type="match status" value="1"/>
</dbReference>
<dbReference type="Proteomes" id="UP000030101">
    <property type="component" value="Unassembled WGS sequence"/>
</dbReference>
<dbReference type="InterPro" id="IPR036069">
    <property type="entry name" value="DUF34/NIF3_sf"/>
</dbReference>
<dbReference type="PANTHER" id="PTHR13799:SF14">
    <property type="entry name" value="GTP CYCLOHYDROLASE 1 TYPE 2 HOMOLOG"/>
    <property type="match status" value="1"/>
</dbReference>
<gene>
    <name evidence="4" type="ORF">HQ43_08870</name>
</gene>
<keyword evidence="5" id="KW-1185">Reference proteome</keyword>
<sequence length="367" mass="40828">MVTVQDVCRAIEGVFPLPLQESYDNSGLQVGIPSDRVTGVLLTLDVTEQVVEEAIKKGYNFILAHHPLLFRGLKRITGATYEERAVVLALRNGIAIYAAHTNLDNHPDGLNHYWAKELGLVNLRPVLPMEGQYCKVQVYVPQSHAQKVREAMAESGWGKQGLYDVCSFTHTGEGRFRALDGANPFCGSPGEIHTEPEEAISTVVPRIFLHEGVKRIKAVHPYEEVAMDILPLETSFSSYGAGIVGDFPEEMPLEEVWNLLKSSNENIKQIAHSHPIKTKIRKVALCGGSGAFLLKHAIRANADIFITGEAKYNDYLDAKESIVLATIGHYESEMIALKCFKEVISQKFSNFALCFSERNQNPIHYIH</sequence>
<comment type="caution">
    <text evidence="4">The sequence shown here is derived from an EMBL/GenBank/DDBJ whole genome shotgun (WGS) entry which is preliminary data.</text>
</comment>
<dbReference type="Gene3D" id="3.30.70.120">
    <property type="match status" value="1"/>
</dbReference>
<dbReference type="NCBIfam" id="TIGR00486">
    <property type="entry name" value="YbgI_SA1388"/>
    <property type="match status" value="1"/>
</dbReference>
<accession>A0ABR4XKR4</accession>
<dbReference type="InterPro" id="IPR015867">
    <property type="entry name" value="N-reg_PII/ATP_PRibTrfase_C"/>
</dbReference>
<dbReference type="SUPFAM" id="SSF102705">
    <property type="entry name" value="NIF3 (NGG1p interacting factor 3)-like"/>
    <property type="match status" value="1"/>
</dbReference>
<comment type="similarity">
    <text evidence="1 3">Belongs to the GTP cyclohydrolase I type 2/NIF3 family.</text>
</comment>
<name>A0ABR4XKR4_9PORP</name>